<accession>A0A6P1SZP2</accession>
<keyword evidence="3" id="KW-1185">Reference proteome</keyword>
<protein>
    <submittedName>
        <fullName evidence="2">Uncharacterized protein</fullName>
    </submittedName>
</protein>
<reference evidence="2 3" key="1">
    <citation type="submission" date="2019-12" db="EMBL/GenBank/DDBJ databases">
        <title>Complete genome sequence of Algicella marina strain 9Alg 56(T) isolated from the red alga Tichocarpus crinitus.</title>
        <authorList>
            <person name="Kim S.-G."/>
            <person name="Nedashkovskaya O.I."/>
        </authorList>
    </citation>
    <scope>NUCLEOTIDE SEQUENCE [LARGE SCALE GENOMIC DNA]</scope>
    <source>
        <strain evidence="2 3">9Alg 56</strain>
    </source>
</reference>
<evidence type="ECO:0000313" key="3">
    <source>
        <dbReference type="Proteomes" id="UP000464495"/>
    </source>
</evidence>
<feature type="transmembrane region" description="Helical" evidence="1">
    <location>
        <begin position="49"/>
        <end position="80"/>
    </location>
</feature>
<keyword evidence="1" id="KW-1133">Transmembrane helix</keyword>
<dbReference type="EMBL" id="CP046620">
    <property type="protein sequence ID" value="QHQ35217.1"/>
    <property type="molecule type" value="Genomic_DNA"/>
</dbReference>
<dbReference type="RefSeq" id="WP_161861783.1">
    <property type="nucleotide sequence ID" value="NZ_CP046620.1"/>
</dbReference>
<dbReference type="Proteomes" id="UP000464495">
    <property type="component" value="Chromosome"/>
</dbReference>
<evidence type="ECO:0000256" key="1">
    <source>
        <dbReference type="SAM" id="Phobius"/>
    </source>
</evidence>
<dbReference type="KEGG" id="amaq:GO499_08400"/>
<keyword evidence="1" id="KW-0812">Transmembrane</keyword>
<organism evidence="2 3">
    <name type="scientific">Algicella marina</name>
    <dbReference type="NCBI Taxonomy" id="2683284"/>
    <lineage>
        <taxon>Bacteria</taxon>
        <taxon>Pseudomonadati</taxon>
        <taxon>Pseudomonadota</taxon>
        <taxon>Alphaproteobacteria</taxon>
        <taxon>Rhodobacterales</taxon>
        <taxon>Paracoccaceae</taxon>
        <taxon>Algicella</taxon>
    </lineage>
</organism>
<keyword evidence="1" id="KW-0472">Membrane</keyword>
<gene>
    <name evidence="2" type="ORF">GO499_08400</name>
</gene>
<dbReference type="AlphaFoldDB" id="A0A6P1SZP2"/>
<evidence type="ECO:0000313" key="2">
    <source>
        <dbReference type="EMBL" id="QHQ35217.1"/>
    </source>
</evidence>
<name>A0A6P1SZP2_9RHOB</name>
<sequence>MSSVVALANVLALVVAFFATPIAYAYSLPHVQAFSARYYADGFEEPVAFVWWAVCGLTIFFGARASLSTGLIMAAMTFIARFA</sequence>
<proteinExistence type="predicted"/>